<evidence type="ECO:0000313" key="2">
    <source>
        <dbReference type="EMBL" id="KKK48475.1"/>
    </source>
</evidence>
<protein>
    <recommendedName>
        <fullName evidence="1">Cysteine-rich small domain-containing protein</fullName>
    </recommendedName>
</protein>
<comment type="caution">
    <text evidence="2">The sequence shown here is derived from an EMBL/GenBank/DDBJ whole genome shotgun (WGS) entry which is preliminary data.</text>
</comment>
<evidence type="ECO:0000259" key="1">
    <source>
        <dbReference type="Pfam" id="PF04071"/>
    </source>
</evidence>
<organism evidence="2">
    <name type="scientific">marine sediment metagenome</name>
    <dbReference type="NCBI Taxonomy" id="412755"/>
    <lineage>
        <taxon>unclassified sequences</taxon>
        <taxon>metagenomes</taxon>
        <taxon>ecological metagenomes</taxon>
    </lineage>
</organism>
<name>A0A0F8WJU7_9ZZZZ</name>
<gene>
    <name evidence="3" type="ORF">LCGC14_2022010</name>
    <name evidence="2" type="ORF">LCGC14_3144750</name>
</gene>
<dbReference type="InterPro" id="IPR007212">
    <property type="entry name" value="Zf-like"/>
</dbReference>
<proteinExistence type="predicted"/>
<feature type="domain" description="Cysteine-rich small" evidence="1">
    <location>
        <begin position="20"/>
        <end position="87"/>
    </location>
</feature>
<dbReference type="Pfam" id="PF04071">
    <property type="entry name" value="zf-like"/>
    <property type="match status" value="1"/>
</dbReference>
<dbReference type="EMBL" id="LAZR01023369">
    <property type="protein sequence ID" value="KKL78721.1"/>
    <property type="molecule type" value="Genomic_DNA"/>
</dbReference>
<sequence>MHEKGRILINKAIKNGEVIGLDKSCEYLPCHEKLEDCTFCYCLFYPCNDPQTGGYEKLHSRTGKPIWACSSCIFAHKTKNAKKILKGLIKLNLDFNLISREDLLKLRLEILDEESD</sequence>
<reference evidence="2" key="1">
    <citation type="journal article" date="2015" name="Nature">
        <title>Complex archaea that bridge the gap between prokaryotes and eukaryotes.</title>
        <authorList>
            <person name="Spang A."/>
            <person name="Saw J.H."/>
            <person name="Jorgensen S.L."/>
            <person name="Zaremba-Niedzwiedzka K."/>
            <person name="Martijn J."/>
            <person name="Lind A.E."/>
            <person name="van Eijk R."/>
            <person name="Schleper C."/>
            <person name="Guy L."/>
            <person name="Ettema T.J."/>
        </authorList>
    </citation>
    <scope>NUCLEOTIDE SEQUENCE</scope>
</reference>
<evidence type="ECO:0000313" key="3">
    <source>
        <dbReference type="EMBL" id="KKL78721.1"/>
    </source>
</evidence>
<dbReference type="EMBL" id="LAZR01069044">
    <property type="protein sequence ID" value="KKK48475.1"/>
    <property type="molecule type" value="Genomic_DNA"/>
</dbReference>
<accession>A0A0F8WJU7</accession>
<dbReference type="AlphaFoldDB" id="A0A0F8WJU7"/>